<dbReference type="GO" id="GO:0003700">
    <property type="term" value="F:DNA-binding transcription factor activity"/>
    <property type="evidence" value="ECO:0007669"/>
    <property type="project" value="TreeGrafter"/>
</dbReference>
<dbReference type="AlphaFoldDB" id="A0A6H9YMS7"/>
<organism evidence="7 8">
    <name type="scientific">Actinomadura rudentiformis</name>
    <dbReference type="NCBI Taxonomy" id="359158"/>
    <lineage>
        <taxon>Bacteria</taxon>
        <taxon>Bacillati</taxon>
        <taxon>Actinomycetota</taxon>
        <taxon>Actinomycetes</taxon>
        <taxon>Streptosporangiales</taxon>
        <taxon>Thermomonosporaceae</taxon>
        <taxon>Actinomadura</taxon>
    </lineage>
</organism>
<dbReference type="Pfam" id="PF00356">
    <property type="entry name" value="LacI"/>
    <property type="match status" value="1"/>
</dbReference>
<dbReference type="PANTHER" id="PTHR30146:SF153">
    <property type="entry name" value="LACTOSE OPERON REPRESSOR"/>
    <property type="match status" value="1"/>
</dbReference>
<dbReference type="RefSeq" id="WP_151565842.1">
    <property type="nucleotide sequence ID" value="NZ_WBMT01000018.1"/>
</dbReference>
<evidence type="ECO:0000313" key="8">
    <source>
        <dbReference type="Proteomes" id="UP000468735"/>
    </source>
</evidence>
<dbReference type="InterPro" id="IPR028082">
    <property type="entry name" value="Peripla_BP_I"/>
</dbReference>
<dbReference type="EMBL" id="WBMT01000018">
    <property type="protein sequence ID" value="KAB2343618.1"/>
    <property type="molecule type" value="Genomic_DNA"/>
</dbReference>
<dbReference type="InterPro" id="IPR010982">
    <property type="entry name" value="Lambda_DNA-bd_dom_sf"/>
</dbReference>
<reference evidence="7 8" key="1">
    <citation type="submission" date="2019-09" db="EMBL/GenBank/DDBJ databases">
        <title>Actinomadura physcomitrii sp. nov., a novel actinomycete isolated from moss [Physcomitrium sphaericum (Ludw) Fuernr].</title>
        <authorList>
            <person name="Zhuang X."/>
            <person name="Liu C."/>
        </authorList>
    </citation>
    <scope>NUCLEOTIDE SEQUENCE [LARGE SCALE GENOMIC DNA]</scope>
    <source>
        <strain evidence="7 8">HMC1</strain>
    </source>
</reference>
<dbReference type="Proteomes" id="UP000468735">
    <property type="component" value="Unassembled WGS sequence"/>
</dbReference>
<dbReference type="PROSITE" id="PS00356">
    <property type="entry name" value="HTH_LACI_1"/>
    <property type="match status" value="1"/>
</dbReference>
<protein>
    <submittedName>
        <fullName evidence="7">LacI family transcriptional regulator</fullName>
    </submittedName>
</protein>
<accession>A0A6H9YMS7</accession>
<name>A0A6H9YMS7_9ACTN</name>
<evidence type="ECO:0000259" key="5">
    <source>
        <dbReference type="PROSITE" id="PS50937"/>
    </source>
</evidence>
<dbReference type="Gene3D" id="3.40.50.2300">
    <property type="match status" value="2"/>
</dbReference>
<dbReference type="PROSITE" id="PS50937">
    <property type="entry name" value="HTH_MERR_2"/>
    <property type="match status" value="1"/>
</dbReference>
<feature type="domain" description="HTH cro/C1-type" evidence="6">
    <location>
        <begin position="3"/>
        <end position="46"/>
    </location>
</feature>
<dbReference type="CDD" id="cd06267">
    <property type="entry name" value="PBP1_LacI_sugar_binding-like"/>
    <property type="match status" value="1"/>
</dbReference>
<dbReference type="CDD" id="cd01392">
    <property type="entry name" value="HTH_LacI"/>
    <property type="match status" value="1"/>
</dbReference>
<dbReference type="InterPro" id="IPR000843">
    <property type="entry name" value="HTH_LacI"/>
</dbReference>
<sequence>MVTISEVAKAAGVSPSTVSYVLSGKRRISEQTQRRVRQAIDTLGYHPNAGARALASRRTRTLGLLAPACDDLTAGVIRQFINAMLTAARGHDHDLVLLNPAEGTQGIRRVTVSALVDGVIVMDVDKADSRVGLLEELRTPTVIIGVPDSPGGLPCVDLDFQHAARLAVQHLAQHGRRHLALLESPAHRKSYAVRTRTGFTTMARSLDLSFTAHRCHPTPDDVRAWVDALERDHPHTTGIVVQNEAALPHLLTCLRQRNRQIPNDISIVAICPRAIAEQQELPLTYVDIPAADLGAAAVDALLQTTPPPPVQLLSPRLYEHASCSDLLTP</sequence>
<dbReference type="GO" id="GO:0000976">
    <property type="term" value="F:transcription cis-regulatory region binding"/>
    <property type="evidence" value="ECO:0007669"/>
    <property type="project" value="TreeGrafter"/>
</dbReference>
<comment type="caution">
    <text evidence="7">The sequence shown here is derived from an EMBL/GenBank/DDBJ whole genome shotgun (WGS) entry which is preliminary data.</text>
</comment>
<feature type="domain" description="HTH lacI-type" evidence="4">
    <location>
        <begin position="2"/>
        <end position="56"/>
    </location>
</feature>
<dbReference type="Pfam" id="PF13377">
    <property type="entry name" value="Peripla_BP_3"/>
    <property type="match status" value="1"/>
</dbReference>
<dbReference type="InterPro" id="IPR046335">
    <property type="entry name" value="LacI/GalR-like_sensor"/>
</dbReference>
<gene>
    <name evidence="7" type="ORF">F8566_33305</name>
</gene>
<dbReference type="PROSITE" id="PS50943">
    <property type="entry name" value="HTH_CROC1"/>
    <property type="match status" value="1"/>
</dbReference>
<dbReference type="SUPFAM" id="SSF47413">
    <property type="entry name" value="lambda repressor-like DNA-binding domains"/>
    <property type="match status" value="1"/>
</dbReference>
<dbReference type="OrthoDB" id="252678at2"/>
<dbReference type="Gene3D" id="1.10.260.40">
    <property type="entry name" value="lambda repressor-like DNA-binding domains"/>
    <property type="match status" value="1"/>
</dbReference>
<keyword evidence="3" id="KW-0804">Transcription</keyword>
<evidence type="ECO:0000259" key="4">
    <source>
        <dbReference type="PROSITE" id="PS50932"/>
    </source>
</evidence>
<keyword evidence="1" id="KW-0805">Transcription regulation</keyword>
<dbReference type="SUPFAM" id="SSF53822">
    <property type="entry name" value="Periplasmic binding protein-like I"/>
    <property type="match status" value="1"/>
</dbReference>
<feature type="domain" description="HTH merR-type" evidence="5">
    <location>
        <begin position="1"/>
        <end position="18"/>
    </location>
</feature>
<evidence type="ECO:0000256" key="3">
    <source>
        <dbReference type="ARBA" id="ARBA00023163"/>
    </source>
</evidence>
<proteinExistence type="predicted"/>
<evidence type="ECO:0000259" key="6">
    <source>
        <dbReference type="PROSITE" id="PS50943"/>
    </source>
</evidence>
<evidence type="ECO:0000313" key="7">
    <source>
        <dbReference type="EMBL" id="KAB2343618.1"/>
    </source>
</evidence>
<keyword evidence="8" id="KW-1185">Reference proteome</keyword>
<keyword evidence="2" id="KW-0238">DNA-binding</keyword>
<dbReference type="InterPro" id="IPR001387">
    <property type="entry name" value="Cro/C1-type_HTH"/>
</dbReference>
<dbReference type="SMART" id="SM00354">
    <property type="entry name" value="HTH_LACI"/>
    <property type="match status" value="1"/>
</dbReference>
<evidence type="ECO:0000256" key="1">
    <source>
        <dbReference type="ARBA" id="ARBA00023015"/>
    </source>
</evidence>
<dbReference type="InterPro" id="IPR000551">
    <property type="entry name" value="MerR-type_HTH_dom"/>
</dbReference>
<dbReference type="PROSITE" id="PS50932">
    <property type="entry name" value="HTH_LACI_2"/>
    <property type="match status" value="1"/>
</dbReference>
<dbReference type="PANTHER" id="PTHR30146">
    <property type="entry name" value="LACI-RELATED TRANSCRIPTIONAL REPRESSOR"/>
    <property type="match status" value="1"/>
</dbReference>
<evidence type="ECO:0000256" key="2">
    <source>
        <dbReference type="ARBA" id="ARBA00023125"/>
    </source>
</evidence>